<reference evidence="2 3" key="3">
    <citation type="journal article" date="2022" name="Int. J. Syst. Evol. Microbiol.">
        <title>Strains of Bradyrhizobium barranii sp. nov. associated with legumes native to Canada are symbionts of soybeans and belong to different subspecies (subsp. barranii subsp. nov. and subsp. apii subsp. nov.) and symbiovars (sv. glycinearum and sv. septentrionale).</title>
        <authorList>
            <person name="Bromfield E.S.P."/>
            <person name="Cloutier S."/>
            <person name="Wasai-Hara S."/>
            <person name="Minamisawa K."/>
        </authorList>
    </citation>
    <scope>NUCLEOTIDE SEQUENCE [LARGE SCALE GENOMIC DNA]</scope>
    <source>
        <strain evidence="2 3">323S2</strain>
    </source>
</reference>
<evidence type="ECO:0000313" key="2">
    <source>
        <dbReference type="EMBL" id="UGX91171.1"/>
    </source>
</evidence>
<organism evidence="1">
    <name type="scientific">Bradyrhizobium barranii subsp. barranii</name>
    <dbReference type="NCBI Taxonomy" id="2823807"/>
    <lineage>
        <taxon>Bacteria</taxon>
        <taxon>Pseudomonadati</taxon>
        <taxon>Pseudomonadota</taxon>
        <taxon>Alphaproteobacteria</taxon>
        <taxon>Hyphomicrobiales</taxon>
        <taxon>Nitrobacteraceae</taxon>
        <taxon>Bradyrhizobium</taxon>
        <taxon>Bradyrhizobium barranii</taxon>
    </lineage>
</organism>
<dbReference type="RefSeq" id="WP_166351005.1">
    <property type="nucleotide sequence ID" value="NZ_CP088280.1"/>
</dbReference>
<reference evidence="2 3" key="1">
    <citation type="journal article" date="2017" name="Syst. Appl. Microbiol.">
        <title>Soybeans inoculated with root zone soils of Canadian native legumes harbour diverse and novel Bradyrhizobium spp. that possess agricultural potential.</title>
        <authorList>
            <person name="Bromfield E.S.P."/>
            <person name="Cloutier S."/>
            <person name="Tambong J.T."/>
            <person name="Tran Thi T.V."/>
        </authorList>
    </citation>
    <scope>NUCLEOTIDE SEQUENCE [LARGE SCALE GENOMIC DNA]</scope>
    <source>
        <strain evidence="2 3">323S2</strain>
    </source>
</reference>
<accession>A0A7Z0QE79</accession>
<dbReference type="EMBL" id="JACBFH010000001">
    <property type="protein sequence ID" value="NYY92890.1"/>
    <property type="molecule type" value="Genomic_DNA"/>
</dbReference>
<proteinExistence type="predicted"/>
<evidence type="ECO:0000313" key="3">
    <source>
        <dbReference type="Proteomes" id="UP000564836"/>
    </source>
</evidence>
<evidence type="ECO:0000313" key="1">
    <source>
        <dbReference type="EMBL" id="NYY92890.1"/>
    </source>
</evidence>
<dbReference type="AlphaFoldDB" id="A0A7Z0QE79"/>
<dbReference type="EMBL" id="CP088280">
    <property type="protein sequence ID" value="UGX91171.1"/>
    <property type="molecule type" value="Genomic_DNA"/>
</dbReference>
<sequence>MMRSEEQADRYRVEAEECRCVAERAIKQPDRESWLRLAANWMKLAEGASLRDELKK</sequence>
<name>A0A7Z0QE79_9BRAD</name>
<dbReference type="Proteomes" id="UP000564836">
    <property type="component" value="Chromosome"/>
</dbReference>
<gene>
    <name evidence="2" type="ORF">G6321_00035990</name>
    <name evidence="1" type="ORF">G6321_32295</name>
</gene>
<reference evidence="1" key="2">
    <citation type="submission" date="2020-06" db="EMBL/GenBank/DDBJ databases">
        <title>Whole Genome Sequence of Bradyrhizobium sp. Strain 323S2.</title>
        <authorList>
            <person name="Bromfield E.S.P."/>
        </authorList>
    </citation>
    <scope>NUCLEOTIDE SEQUENCE [LARGE SCALE GENOMIC DNA]</scope>
    <source>
        <strain evidence="1">323S2</strain>
    </source>
</reference>
<protein>
    <submittedName>
        <fullName evidence="1">Uncharacterized protein</fullName>
    </submittedName>
</protein>